<evidence type="ECO:0000256" key="7">
    <source>
        <dbReference type="ARBA" id="ARBA00048539"/>
    </source>
</evidence>
<gene>
    <name evidence="8" type="primary">tilS</name>
    <name evidence="10" type="ordered locus">Glov_2521</name>
</gene>
<dbReference type="CDD" id="cd01992">
    <property type="entry name" value="TilS_N"/>
    <property type="match status" value="1"/>
</dbReference>
<evidence type="ECO:0000256" key="5">
    <source>
        <dbReference type="ARBA" id="ARBA00022741"/>
    </source>
</evidence>
<dbReference type="GO" id="GO:0005524">
    <property type="term" value="F:ATP binding"/>
    <property type="evidence" value="ECO:0007669"/>
    <property type="project" value="UniProtKB-UniRule"/>
</dbReference>
<comment type="similarity">
    <text evidence="8">Belongs to the tRNA(Ile)-lysidine synthase family.</text>
</comment>
<comment type="subcellular location">
    <subcellularLocation>
        <location evidence="1 8">Cytoplasm</location>
    </subcellularLocation>
</comment>
<proteinExistence type="inferred from homology"/>
<dbReference type="PANTHER" id="PTHR43033:SF1">
    <property type="entry name" value="TRNA(ILE)-LYSIDINE SYNTHASE-RELATED"/>
    <property type="match status" value="1"/>
</dbReference>
<dbReference type="Pfam" id="PF11734">
    <property type="entry name" value="TilS_C"/>
    <property type="match status" value="1"/>
</dbReference>
<dbReference type="InterPro" id="IPR014729">
    <property type="entry name" value="Rossmann-like_a/b/a_fold"/>
</dbReference>
<evidence type="ECO:0000259" key="9">
    <source>
        <dbReference type="SMART" id="SM00977"/>
    </source>
</evidence>
<comment type="domain">
    <text evidence="8">The N-terminal region contains the highly conserved SGGXDS motif, predicted to be a P-loop motif involved in ATP binding.</text>
</comment>
<dbReference type="EC" id="6.3.4.19" evidence="8"/>
<dbReference type="Gene3D" id="1.20.59.20">
    <property type="match status" value="1"/>
</dbReference>
<feature type="domain" description="Lysidine-tRNA(Ile) synthetase C-terminal" evidence="9">
    <location>
        <begin position="392"/>
        <end position="464"/>
    </location>
</feature>
<dbReference type="SUPFAM" id="SSF82829">
    <property type="entry name" value="MesJ substrate recognition domain-like"/>
    <property type="match status" value="1"/>
</dbReference>
<dbReference type="NCBIfam" id="TIGR02433">
    <property type="entry name" value="lysidine_TilS_C"/>
    <property type="match status" value="1"/>
</dbReference>
<dbReference type="InterPro" id="IPR012094">
    <property type="entry name" value="tRNA_Ile_lys_synt"/>
</dbReference>
<dbReference type="GO" id="GO:0005737">
    <property type="term" value="C:cytoplasm"/>
    <property type="evidence" value="ECO:0007669"/>
    <property type="project" value="UniProtKB-SubCell"/>
</dbReference>
<keyword evidence="2 8" id="KW-0963">Cytoplasm</keyword>
<dbReference type="GO" id="GO:0006400">
    <property type="term" value="P:tRNA modification"/>
    <property type="evidence" value="ECO:0007669"/>
    <property type="project" value="UniProtKB-UniRule"/>
</dbReference>
<dbReference type="OrthoDB" id="9807403at2"/>
<keyword evidence="6 8" id="KW-0067">ATP-binding</keyword>
<evidence type="ECO:0000256" key="1">
    <source>
        <dbReference type="ARBA" id="ARBA00004496"/>
    </source>
</evidence>
<protein>
    <recommendedName>
        <fullName evidence="8">tRNA(Ile)-lysidine synthase</fullName>
        <ecNumber evidence="8">6.3.4.19</ecNumber>
    </recommendedName>
    <alternativeName>
        <fullName evidence="8">tRNA(Ile)-2-lysyl-cytidine synthase</fullName>
    </alternativeName>
    <alternativeName>
        <fullName evidence="8">tRNA(Ile)-lysidine synthetase</fullName>
    </alternativeName>
</protein>
<dbReference type="GO" id="GO:0032267">
    <property type="term" value="F:tRNA(Ile)-lysidine synthase activity"/>
    <property type="evidence" value="ECO:0007669"/>
    <property type="project" value="UniProtKB-EC"/>
</dbReference>
<dbReference type="AlphaFoldDB" id="B3E688"/>
<dbReference type="Pfam" id="PF01171">
    <property type="entry name" value="ATP_bind_3"/>
    <property type="match status" value="1"/>
</dbReference>
<dbReference type="PANTHER" id="PTHR43033">
    <property type="entry name" value="TRNA(ILE)-LYSIDINE SYNTHASE-RELATED"/>
    <property type="match status" value="1"/>
</dbReference>
<dbReference type="SMART" id="SM00977">
    <property type="entry name" value="TilS_C"/>
    <property type="match status" value="1"/>
</dbReference>
<evidence type="ECO:0000256" key="2">
    <source>
        <dbReference type="ARBA" id="ARBA00022490"/>
    </source>
</evidence>
<keyword evidence="11" id="KW-1185">Reference proteome</keyword>
<accession>B3E688</accession>
<evidence type="ECO:0000256" key="6">
    <source>
        <dbReference type="ARBA" id="ARBA00022840"/>
    </source>
</evidence>
<dbReference type="Proteomes" id="UP000002420">
    <property type="component" value="Chromosome"/>
</dbReference>
<evidence type="ECO:0000256" key="8">
    <source>
        <dbReference type="HAMAP-Rule" id="MF_01161"/>
    </source>
</evidence>
<sequence>MAVTPARMPAPIHHKLLDAIRRFNLCRPGDCLIVGVSGGADSVALLDLLATLPGFPLTLVVAHLNHCLRGAESDGDQQFVQQLADRYQLPCELRCADISQLARQQRLSLEEAGRTARYAFFDELRTRHHAAAIAVAHHSDDQAETLLLRLLRGAGTTGLSAMAPLNRDGIIRPLLGISRQELREYLTARGLVFREDSSNTDQAYLRNRVRHELLPLLQEYNPAIAERLSATASLLGEDETLLLHCTETAFRQLACSGTGWNALALAGLRQQPHALRLRLYRMAIASLRGHQQRFELRHYQLLDRLLLEGSTGAGLNLPGRLTALLTADRLLFAPKELLQPVPPCSCTIAGTGSYELGNGLTLTVEVASSPASWHDLSAAVCYVDPEQASFPWQVRPIISGDRMELLGSTGSRSIQDLLTDLKFPRHLRPFLPLVCHNNCPLWLAGIRRSRHALIPLNHLQAIRITLSGQDQLPLFP</sequence>
<dbReference type="Gene3D" id="3.40.50.620">
    <property type="entry name" value="HUPs"/>
    <property type="match status" value="1"/>
</dbReference>
<dbReference type="SUPFAM" id="SSF52402">
    <property type="entry name" value="Adenine nucleotide alpha hydrolases-like"/>
    <property type="match status" value="1"/>
</dbReference>
<dbReference type="STRING" id="398767.Glov_2521"/>
<dbReference type="InterPro" id="IPR011063">
    <property type="entry name" value="TilS/TtcA_N"/>
</dbReference>
<dbReference type="SUPFAM" id="SSF56037">
    <property type="entry name" value="PheT/TilS domain"/>
    <property type="match status" value="1"/>
</dbReference>
<name>B3E688_TRIL1</name>
<feature type="binding site" evidence="8">
    <location>
        <begin position="37"/>
        <end position="42"/>
    </location>
    <ligand>
        <name>ATP</name>
        <dbReference type="ChEBI" id="CHEBI:30616"/>
    </ligand>
</feature>
<dbReference type="InterPro" id="IPR012795">
    <property type="entry name" value="tRNA_Ile_lys_synt_N"/>
</dbReference>
<keyword evidence="3 8" id="KW-0436">Ligase</keyword>
<dbReference type="KEGG" id="glo:Glov_2521"/>
<dbReference type="InterPro" id="IPR012796">
    <property type="entry name" value="Lysidine-tRNA-synth_C"/>
</dbReference>
<dbReference type="EMBL" id="CP001089">
    <property type="protein sequence ID" value="ACD96235.1"/>
    <property type="molecule type" value="Genomic_DNA"/>
</dbReference>
<evidence type="ECO:0000313" key="10">
    <source>
        <dbReference type="EMBL" id="ACD96235.1"/>
    </source>
</evidence>
<keyword evidence="4 8" id="KW-0819">tRNA processing</keyword>
<reference evidence="10 11" key="1">
    <citation type="submission" date="2008-05" db="EMBL/GenBank/DDBJ databases">
        <title>Complete sequence of chromosome of Geobacter lovleyi SZ.</title>
        <authorList>
            <consortium name="US DOE Joint Genome Institute"/>
            <person name="Lucas S."/>
            <person name="Copeland A."/>
            <person name="Lapidus A."/>
            <person name="Glavina del Rio T."/>
            <person name="Dalin E."/>
            <person name="Tice H."/>
            <person name="Bruce D."/>
            <person name="Goodwin L."/>
            <person name="Pitluck S."/>
            <person name="Chertkov O."/>
            <person name="Meincke L."/>
            <person name="Brettin T."/>
            <person name="Detter J.C."/>
            <person name="Han C."/>
            <person name="Tapia R."/>
            <person name="Kuske C.R."/>
            <person name="Schmutz J."/>
            <person name="Larimer F."/>
            <person name="Land M."/>
            <person name="Hauser L."/>
            <person name="Kyrpides N."/>
            <person name="Mikhailova N."/>
            <person name="Sung Y."/>
            <person name="Fletcher K.E."/>
            <person name="Ritalahti K.M."/>
            <person name="Loeffler F.E."/>
            <person name="Richardson P."/>
        </authorList>
    </citation>
    <scope>NUCLEOTIDE SEQUENCE [LARGE SCALE GENOMIC DNA]</scope>
    <source>
        <strain evidence="11">ATCC BAA-1151 / DSM 17278 / SZ</strain>
    </source>
</reference>
<dbReference type="NCBIfam" id="TIGR02432">
    <property type="entry name" value="lysidine_TilS_N"/>
    <property type="match status" value="1"/>
</dbReference>
<keyword evidence="5 8" id="KW-0547">Nucleotide-binding</keyword>
<comment type="function">
    <text evidence="8">Ligates lysine onto the cytidine present at position 34 of the AUA codon-specific tRNA(Ile) that contains the anticodon CAU, in an ATP-dependent manner. Cytidine is converted to lysidine, thus changing the amino acid specificity of the tRNA from methionine to isoleucine.</text>
</comment>
<comment type="catalytic activity">
    <reaction evidence="7 8">
        <text>cytidine(34) in tRNA(Ile2) + L-lysine + ATP = lysidine(34) in tRNA(Ile2) + AMP + diphosphate + H(+)</text>
        <dbReference type="Rhea" id="RHEA:43744"/>
        <dbReference type="Rhea" id="RHEA-COMP:10625"/>
        <dbReference type="Rhea" id="RHEA-COMP:10670"/>
        <dbReference type="ChEBI" id="CHEBI:15378"/>
        <dbReference type="ChEBI" id="CHEBI:30616"/>
        <dbReference type="ChEBI" id="CHEBI:32551"/>
        <dbReference type="ChEBI" id="CHEBI:33019"/>
        <dbReference type="ChEBI" id="CHEBI:82748"/>
        <dbReference type="ChEBI" id="CHEBI:83665"/>
        <dbReference type="ChEBI" id="CHEBI:456215"/>
        <dbReference type="EC" id="6.3.4.19"/>
    </reaction>
</comment>
<evidence type="ECO:0000256" key="3">
    <source>
        <dbReference type="ARBA" id="ARBA00022598"/>
    </source>
</evidence>
<dbReference type="eggNOG" id="COG0037">
    <property type="taxonomic scope" value="Bacteria"/>
</dbReference>
<organism evidence="10 11">
    <name type="scientific">Trichlorobacter lovleyi (strain ATCC BAA-1151 / DSM 17278 / SZ)</name>
    <name type="common">Geobacter lovleyi</name>
    <dbReference type="NCBI Taxonomy" id="398767"/>
    <lineage>
        <taxon>Bacteria</taxon>
        <taxon>Pseudomonadati</taxon>
        <taxon>Thermodesulfobacteriota</taxon>
        <taxon>Desulfuromonadia</taxon>
        <taxon>Geobacterales</taxon>
        <taxon>Geobacteraceae</taxon>
        <taxon>Trichlorobacter</taxon>
    </lineage>
</organism>
<dbReference type="HAMAP" id="MF_01161">
    <property type="entry name" value="tRNA_Ile_lys_synt"/>
    <property type="match status" value="1"/>
</dbReference>
<evidence type="ECO:0000256" key="4">
    <source>
        <dbReference type="ARBA" id="ARBA00022694"/>
    </source>
</evidence>
<dbReference type="HOGENOM" id="CLU_018869_0_1_7"/>
<evidence type="ECO:0000313" key="11">
    <source>
        <dbReference type="Proteomes" id="UP000002420"/>
    </source>
</evidence>